<feature type="transmembrane region" description="Helical" evidence="1">
    <location>
        <begin position="28"/>
        <end position="51"/>
    </location>
</feature>
<dbReference type="PROSITE" id="PS50887">
    <property type="entry name" value="GGDEF"/>
    <property type="match status" value="1"/>
</dbReference>
<dbReference type="InterPro" id="IPR052163">
    <property type="entry name" value="DGC-Regulatory_Protein"/>
</dbReference>
<sequence length="370" mass="41513">MGYFNLIPLIDSFHSNIGGGAKLYRHRLVASLILGVLFYTSVIVFIASYFLPFGSHDLHTVRGLFAFVGVGALLSIYILRGLRHHVLAVNTLMAFLSLALIYLAAITGGILSPAAICLMIFPAVATISIDFKAGVIWGALALLSWSLLFAAPYIGLPIQKAIPYVDDGIAFYVSILTTHSFIAFVALYYSEMSKTLRTNLLKERREYHYLANHDTQTGAINRHHFLELLKSEIVSCERNGGGFCLFFIDLSDFKKANDDYGHHFGDEILEVFTRRLRHRVRATDTVARVGGDEFCIISRDMKSDGDANRGEQRIKLILQEPLALKHGKYTLRASIGWSIYPIHAKDYEALLKCADQRMYQVKRLEKASRT</sequence>
<feature type="transmembrane region" description="Helical" evidence="1">
    <location>
        <begin position="136"/>
        <end position="156"/>
    </location>
</feature>
<feature type="transmembrane region" description="Helical" evidence="1">
    <location>
        <begin position="86"/>
        <end position="104"/>
    </location>
</feature>
<dbReference type="EMBL" id="JBFRYB010000002">
    <property type="protein sequence ID" value="MEX1667106.1"/>
    <property type="molecule type" value="Genomic_DNA"/>
</dbReference>
<dbReference type="InterPro" id="IPR000160">
    <property type="entry name" value="GGDEF_dom"/>
</dbReference>
<dbReference type="GO" id="GO:0052621">
    <property type="term" value="F:diguanylate cyclase activity"/>
    <property type="evidence" value="ECO:0007669"/>
    <property type="project" value="UniProtKB-EC"/>
</dbReference>
<keyword evidence="1" id="KW-0472">Membrane</keyword>
<reference evidence="3 4" key="1">
    <citation type="journal article" date="2011" name="Int. J. Syst. Evol. Microbiol.">
        <title>Zhongshania antarctica gen. nov., sp. nov. and Zhongshania guokunii sp. nov., gammaproteobacteria respectively isolated from coastal attached (fast) ice and surface seawater of the Antarctic.</title>
        <authorList>
            <person name="Li H.J."/>
            <person name="Zhang X.Y."/>
            <person name="Chen C.X."/>
            <person name="Zhang Y.J."/>
            <person name="Gao Z.M."/>
            <person name="Yu Y."/>
            <person name="Chen X.L."/>
            <person name="Chen B."/>
            <person name="Zhang Y.Z."/>
        </authorList>
    </citation>
    <scope>NUCLEOTIDE SEQUENCE [LARGE SCALE GENOMIC DNA]</scope>
    <source>
        <strain evidence="3 4">R06B22</strain>
    </source>
</reference>
<name>A0ABV3U0T6_9GAMM</name>
<feature type="transmembrane region" description="Helical" evidence="1">
    <location>
        <begin position="110"/>
        <end position="129"/>
    </location>
</feature>
<accession>A0ABV3U0T6</accession>
<dbReference type="NCBIfam" id="TIGR00254">
    <property type="entry name" value="GGDEF"/>
    <property type="match status" value="1"/>
</dbReference>
<protein>
    <submittedName>
        <fullName evidence="3">Diguanylate cyclase</fullName>
        <ecNumber evidence="3">2.7.7.65</ecNumber>
    </submittedName>
</protein>
<keyword evidence="4" id="KW-1185">Reference proteome</keyword>
<feature type="transmembrane region" description="Helical" evidence="1">
    <location>
        <begin position="168"/>
        <end position="189"/>
    </location>
</feature>
<dbReference type="InterPro" id="IPR043128">
    <property type="entry name" value="Rev_trsase/Diguanyl_cyclase"/>
</dbReference>
<dbReference type="SMART" id="SM00267">
    <property type="entry name" value="GGDEF"/>
    <property type="match status" value="1"/>
</dbReference>
<feature type="transmembrane region" description="Helical" evidence="1">
    <location>
        <begin position="63"/>
        <end position="79"/>
    </location>
</feature>
<keyword evidence="3" id="KW-0808">Transferase</keyword>
<evidence type="ECO:0000313" key="3">
    <source>
        <dbReference type="EMBL" id="MEX1667106.1"/>
    </source>
</evidence>
<keyword evidence="1" id="KW-0812">Transmembrane</keyword>
<dbReference type="PANTHER" id="PTHR46663">
    <property type="entry name" value="DIGUANYLATE CYCLASE DGCT-RELATED"/>
    <property type="match status" value="1"/>
</dbReference>
<dbReference type="EC" id="2.7.7.65" evidence="3"/>
<gene>
    <name evidence="3" type="ORF">AB4875_16545</name>
</gene>
<dbReference type="SUPFAM" id="SSF55073">
    <property type="entry name" value="Nucleotide cyclase"/>
    <property type="match status" value="1"/>
</dbReference>
<evidence type="ECO:0000259" key="2">
    <source>
        <dbReference type="PROSITE" id="PS50887"/>
    </source>
</evidence>
<keyword evidence="3" id="KW-0548">Nucleotidyltransferase</keyword>
<dbReference type="InterPro" id="IPR029787">
    <property type="entry name" value="Nucleotide_cyclase"/>
</dbReference>
<keyword evidence="1" id="KW-1133">Transmembrane helix</keyword>
<dbReference type="RefSeq" id="WP_368377220.1">
    <property type="nucleotide sequence ID" value="NZ_JBFRYB010000002.1"/>
</dbReference>
<proteinExistence type="predicted"/>
<organism evidence="3 4">
    <name type="scientific">Zhongshania arctica</name>
    <dbReference type="NCBI Taxonomy" id="3238302"/>
    <lineage>
        <taxon>Bacteria</taxon>
        <taxon>Pseudomonadati</taxon>
        <taxon>Pseudomonadota</taxon>
        <taxon>Gammaproteobacteria</taxon>
        <taxon>Cellvibrionales</taxon>
        <taxon>Spongiibacteraceae</taxon>
        <taxon>Zhongshania</taxon>
    </lineage>
</organism>
<dbReference type="PANTHER" id="PTHR46663:SF2">
    <property type="entry name" value="GGDEF DOMAIN-CONTAINING PROTEIN"/>
    <property type="match status" value="1"/>
</dbReference>
<dbReference type="Proteomes" id="UP001557484">
    <property type="component" value="Unassembled WGS sequence"/>
</dbReference>
<feature type="domain" description="GGDEF" evidence="2">
    <location>
        <begin position="241"/>
        <end position="370"/>
    </location>
</feature>
<comment type="caution">
    <text evidence="3">The sequence shown here is derived from an EMBL/GenBank/DDBJ whole genome shotgun (WGS) entry which is preliminary data.</text>
</comment>
<evidence type="ECO:0000313" key="4">
    <source>
        <dbReference type="Proteomes" id="UP001557484"/>
    </source>
</evidence>
<dbReference type="Gene3D" id="3.30.70.270">
    <property type="match status" value="1"/>
</dbReference>
<dbReference type="CDD" id="cd01949">
    <property type="entry name" value="GGDEF"/>
    <property type="match status" value="1"/>
</dbReference>
<dbReference type="Pfam" id="PF00990">
    <property type="entry name" value="GGDEF"/>
    <property type="match status" value="1"/>
</dbReference>
<evidence type="ECO:0000256" key="1">
    <source>
        <dbReference type="SAM" id="Phobius"/>
    </source>
</evidence>